<comment type="caution">
    <text evidence="2">The sequence shown here is derived from an EMBL/GenBank/DDBJ whole genome shotgun (WGS) entry which is preliminary data.</text>
</comment>
<dbReference type="Pfam" id="PF07929">
    <property type="entry name" value="PRiA4_ORF3"/>
    <property type="match status" value="1"/>
</dbReference>
<evidence type="ECO:0000313" key="2">
    <source>
        <dbReference type="EMBL" id="GAA4575484.1"/>
    </source>
</evidence>
<dbReference type="InterPro" id="IPR012912">
    <property type="entry name" value="Plasmid_pRiA4b_Orf3-like"/>
</dbReference>
<dbReference type="SUPFAM" id="SSF159941">
    <property type="entry name" value="MM3350-like"/>
    <property type="match status" value="1"/>
</dbReference>
<sequence length="52" mass="6023">MWGYAELVEILGDPSHREHRDRLDWLDLDDPTGFDPARFDAKAVTAALQRVR</sequence>
<proteinExistence type="predicted"/>
<evidence type="ECO:0000313" key="3">
    <source>
        <dbReference type="Proteomes" id="UP001500307"/>
    </source>
</evidence>
<dbReference type="InterPro" id="IPR024047">
    <property type="entry name" value="MM3350-like_sf"/>
</dbReference>
<protein>
    <recommendedName>
        <fullName evidence="1">Plasmid pRiA4b Orf3-like domain-containing protein</fullName>
    </recommendedName>
</protein>
<gene>
    <name evidence="2" type="ORF">GCM10023176_44870</name>
</gene>
<name>A0ABP8SWQ9_9ACTN</name>
<organism evidence="2 3">
    <name type="scientific">Micromonospora coerulea</name>
    <dbReference type="NCBI Taxonomy" id="47856"/>
    <lineage>
        <taxon>Bacteria</taxon>
        <taxon>Bacillati</taxon>
        <taxon>Actinomycetota</taxon>
        <taxon>Actinomycetes</taxon>
        <taxon>Micromonosporales</taxon>
        <taxon>Micromonosporaceae</taxon>
        <taxon>Micromonospora</taxon>
    </lineage>
</organism>
<reference evidence="3" key="1">
    <citation type="journal article" date="2019" name="Int. J. Syst. Evol. Microbiol.">
        <title>The Global Catalogue of Microorganisms (GCM) 10K type strain sequencing project: providing services to taxonomists for standard genome sequencing and annotation.</title>
        <authorList>
            <consortium name="The Broad Institute Genomics Platform"/>
            <consortium name="The Broad Institute Genome Sequencing Center for Infectious Disease"/>
            <person name="Wu L."/>
            <person name="Ma J."/>
        </authorList>
    </citation>
    <scope>NUCLEOTIDE SEQUENCE [LARGE SCALE GENOMIC DNA]</scope>
    <source>
        <strain evidence="3">JCM 3175</strain>
    </source>
</reference>
<feature type="domain" description="Plasmid pRiA4b Orf3-like" evidence="1">
    <location>
        <begin position="1"/>
        <end position="42"/>
    </location>
</feature>
<dbReference type="EMBL" id="BAABGU010000027">
    <property type="protein sequence ID" value="GAA4575484.1"/>
    <property type="molecule type" value="Genomic_DNA"/>
</dbReference>
<accession>A0ABP8SWQ9</accession>
<evidence type="ECO:0000259" key="1">
    <source>
        <dbReference type="Pfam" id="PF07929"/>
    </source>
</evidence>
<dbReference type="Proteomes" id="UP001500307">
    <property type="component" value="Unassembled WGS sequence"/>
</dbReference>
<keyword evidence="3" id="KW-1185">Reference proteome</keyword>
<dbReference type="Gene3D" id="3.10.290.30">
    <property type="entry name" value="MM3350-like"/>
    <property type="match status" value="1"/>
</dbReference>